<dbReference type="AlphaFoldDB" id="A0A2Y9S496"/>
<dbReference type="GO" id="GO:0005886">
    <property type="term" value="C:plasma membrane"/>
    <property type="evidence" value="ECO:0007669"/>
    <property type="project" value="TreeGrafter"/>
</dbReference>
<dbReference type="STRING" id="127582.A0A2Y9S496"/>
<evidence type="ECO:0000313" key="7">
    <source>
        <dbReference type="Proteomes" id="UP000248480"/>
    </source>
</evidence>
<dbReference type="PANTHER" id="PTHR23320:SF155">
    <property type="entry name" value="MEMBRANE-SPANNING 4-DOMAINS SUBFAMILY A MEMBER 8"/>
    <property type="match status" value="1"/>
</dbReference>
<dbReference type="KEGG" id="tmu:101361832"/>
<keyword evidence="7" id="KW-1185">Reference proteome</keyword>
<evidence type="ECO:0000256" key="3">
    <source>
        <dbReference type="ARBA" id="ARBA00022692"/>
    </source>
</evidence>
<dbReference type="Proteomes" id="UP000248480">
    <property type="component" value="Unplaced"/>
</dbReference>
<organism evidence="7 8">
    <name type="scientific">Trichechus manatus latirostris</name>
    <name type="common">Florida manatee</name>
    <dbReference type="NCBI Taxonomy" id="127582"/>
    <lineage>
        <taxon>Eukaryota</taxon>
        <taxon>Metazoa</taxon>
        <taxon>Chordata</taxon>
        <taxon>Craniata</taxon>
        <taxon>Vertebrata</taxon>
        <taxon>Euteleostomi</taxon>
        <taxon>Mammalia</taxon>
        <taxon>Eutheria</taxon>
        <taxon>Afrotheria</taxon>
        <taxon>Sirenia</taxon>
        <taxon>Trichechidae</taxon>
        <taxon>Trichechus</taxon>
    </lineage>
</organism>
<evidence type="ECO:0000256" key="2">
    <source>
        <dbReference type="ARBA" id="ARBA00009565"/>
    </source>
</evidence>
<reference evidence="8" key="1">
    <citation type="submission" date="2025-08" db="UniProtKB">
        <authorList>
            <consortium name="RefSeq"/>
        </authorList>
    </citation>
    <scope>IDENTIFICATION</scope>
</reference>
<dbReference type="GeneID" id="101361832"/>
<sequence length="250" mass="26492">MNSMASAGPMANSMFVVTPHNGYPVVPGVMSQIPRYPSNQPQVHLIPGNPPGQTPYVSEQPARPVLKEGKVLGALQILIGLIHIGFGSILATVLSGYYIAISFYAGFPFWGSICFNLSGSLSVSAETQPESSCPLSGSMGMNIVSAISSAVGIMLFITGISIAAITFIYSNSLPYSWGCPGMAISCVLLVFCLLEFCIACTASHFSCQLTCYQCNNVSMVFPNVYTANKVVVPEPENPPPEYSTQVPGSK</sequence>
<evidence type="ECO:0000256" key="1">
    <source>
        <dbReference type="ARBA" id="ARBA00004141"/>
    </source>
</evidence>
<gene>
    <name evidence="8" type="primary">MS4A8</name>
</gene>
<dbReference type="GO" id="GO:0007166">
    <property type="term" value="P:cell surface receptor signaling pathway"/>
    <property type="evidence" value="ECO:0007669"/>
    <property type="project" value="TreeGrafter"/>
</dbReference>
<feature type="transmembrane region" description="Helical" evidence="6">
    <location>
        <begin position="175"/>
        <end position="198"/>
    </location>
</feature>
<dbReference type="RefSeq" id="XP_023598963.1">
    <property type="nucleotide sequence ID" value="XM_023743195.1"/>
</dbReference>
<feature type="transmembrane region" description="Helical" evidence="6">
    <location>
        <begin position="71"/>
        <end position="91"/>
    </location>
</feature>
<name>A0A2Y9S496_TRIMA</name>
<accession>A0A2Y9S496</accession>
<dbReference type="InterPro" id="IPR007237">
    <property type="entry name" value="CD20-like"/>
</dbReference>
<feature type="transmembrane region" description="Helical" evidence="6">
    <location>
        <begin position="97"/>
        <end position="123"/>
    </location>
</feature>
<keyword evidence="3 6" id="KW-0812">Transmembrane</keyword>
<comment type="similarity">
    <text evidence="2">Belongs to the MS4A family.</text>
</comment>
<evidence type="ECO:0000256" key="5">
    <source>
        <dbReference type="ARBA" id="ARBA00023136"/>
    </source>
</evidence>
<dbReference type="InParanoid" id="A0A2Y9S496"/>
<dbReference type="InterPro" id="IPR030417">
    <property type="entry name" value="MS4A"/>
</dbReference>
<keyword evidence="4 6" id="KW-1133">Transmembrane helix</keyword>
<feature type="transmembrane region" description="Helical" evidence="6">
    <location>
        <begin position="143"/>
        <end position="169"/>
    </location>
</feature>
<keyword evidence="5 6" id="KW-0472">Membrane</keyword>
<evidence type="ECO:0000256" key="6">
    <source>
        <dbReference type="SAM" id="Phobius"/>
    </source>
</evidence>
<comment type="subcellular location">
    <subcellularLocation>
        <location evidence="1">Membrane</location>
        <topology evidence="1">Multi-pass membrane protein</topology>
    </subcellularLocation>
</comment>
<protein>
    <submittedName>
        <fullName evidence="8">LOW QUALITY PROTEIN: membrane-spanning 4-domains subfamily A member 8</fullName>
    </submittedName>
</protein>
<proteinExistence type="inferred from homology"/>
<evidence type="ECO:0000313" key="8">
    <source>
        <dbReference type="RefSeq" id="XP_023598963.1"/>
    </source>
</evidence>
<dbReference type="FunCoup" id="A0A2Y9S496">
    <property type="interactions" value="266"/>
</dbReference>
<dbReference type="PANTHER" id="PTHR23320">
    <property type="entry name" value="MEMBRANE-SPANNING 4-DOMAINS SUBFAMILY A MS4A -RELATED"/>
    <property type="match status" value="1"/>
</dbReference>
<evidence type="ECO:0000256" key="4">
    <source>
        <dbReference type="ARBA" id="ARBA00022989"/>
    </source>
</evidence>
<dbReference type="Pfam" id="PF04103">
    <property type="entry name" value="CD20"/>
    <property type="match status" value="1"/>
</dbReference>
<dbReference type="CTD" id="83661"/>